<evidence type="ECO:0000256" key="6">
    <source>
        <dbReference type="ARBA" id="ARBA00023118"/>
    </source>
</evidence>
<organism evidence="10 11">
    <name type="scientific">Streptomyces silvisoli</name>
    <dbReference type="NCBI Taxonomy" id="3034235"/>
    <lineage>
        <taxon>Bacteria</taxon>
        <taxon>Bacillati</taxon>
        <taxon>Actinomycetota</taxon>
        <taxon>Actinomycetes</taxon>
        <taxon>Kitasatosporales</taxon>
        <taxon>Streptomycetaceae</taxon>
        <taxon>Streptomyces</taxon>
    </lineage>
</organism>
<sequence length="167" mass="17682">MAQDDGVTNGVDTAWHLYASLSDWTGKIDSKASFALTLESAALAGVAALAGSGHRFGRLSGFWAVGGFWLGVFLLGLAAALAVAVVIPRSEGEPAPSSDDFVFYGHLRYWSPEKLATRLADADLLPVLSRELVIMSRIAWTKHRRVQQSLLLAVAGAFVLAVVGVTG</sequence>
<keyword evidence="11" id="KW-1185">Reference proteome</keyword>
<evidence type="ECO:0000256" key="2">
    <source>
        <dbReference type="ARBA" id="ARBA00022475"/>
    </source>
</evidence>
<dbReference type="Pfam" id="PF18967">
    <property type="entry name" value="PycTM"/>
    <property type="match status" value="1"/>
</dbReference>
<evidence type="ECO:0000313" key="11">
    <source>
        <dbReference type="Proteomes" id="UP001216579"/>
    </source>
</evidence>
<keyword evidence="5 8" id="KW-1133">Transmembrane helix</keyword>
<evidence type="ECO:0000256" key="8">
    <source>
        <dbReference type="SAM" id="Phobius"/>
    </source>
</evidence>
<protein>
    <submittedName>
        <fullName evidence="10">DUF5706 domain-containing protein</fullName>
    </submittedName>
</protein>
<gene>
    <name evidence="10" type="ORF">P3G67_16005</name>
</gene>
<accession>A0ABT5ZLP8</accession>
<keyword evidence="6" id="KW-0051">Antiviral defense</keyword>
<evidence type="ECO:0000256" key="1">
    <source>
        <dbReference type="ARBA" id="ARBA00004236"/>
    </source>
</evidence>
<keyword evidence="7 8" id="KW-0472">Membrane</keyword>
<dbReference type="InterPro" id="IPR043760">
    <property type="entry name" value="PycTM_dom"/>
</dbReference>
<evidence type="ECO:0000256" key="7">
    <source>
        <dbReference type="ARBA" id="ARBA00023136"/>
    </source>
</evidence>
<feature type="transmembrane region" description="Helical" evidence="8">
    <location>
        <begin position="62"/>
        <end position="87"/>
    </location>
</feature>
<evidence type="ECO:0000256" key="5">
    <source>
        <dbReference type="ARBA" id="ARBA00022989"/>
    </source>
</evidence>
<comment type="subcellular location">
    <subcellularLocation>
        <location evidence="1">Cell membrane</location>
    </subcellularLocation>
</comment>
<keyword evidence="3 8" id="KW-0812">Transmembrane</keyword>
<evidence type="ECO:0000259" key="9">
    <source>
        <dbReference type="Pfam" id="PF18967"/>
    </source>
</evidence>
<reference evidence="10 11" key="1">
    <citation type="submission" date="2023-03" db="EMBL/GenBank/DDBJ databases">
        <title>Draft genome sequence of Streptomyces sp. RB6PN23 isolated from peat swamp forest in Thailand.</title>
        <authorList>
            <person name="Klaysubun C."/>
            <person name="Duangmal K."/>
        </authorList>
    </citation>
    <scope>NUCLEOTIDE SEQUENCE [LARGE SCALE GENOMIC DNA]</scope>
    <source>
        <strain evidence="10 11">RB6PN23</strain>
    </source>
</reference>
<keyword evidence="2" id="KW-1003">Cell membrane</keyword>
<evidence type="ECO:0000256" key="4">
    <source>
        <dbReference type="ARBA" id="ARBA00022741"/>
    </source>
</evidence>
<proteinExistence type="predicted"/>
<dbReference type="RefSeq" id="WP_276094094.1">
    <property type="nucleotide sequence ID" value="NZ_JARJBC010000008.1"/>
</dbReference>
<comment type="caution">
    <text evidence="10">The sequence shown here is derived from an EMBL/GenBank/DDBJ whole genome shotgun (WGS) entry which is preliminary data.</text>
</comment>
<evidence type="ECO:0000313" key="10">
    <source>
        <dbReference type="EMBL" id="MDF3290722.1"/>
    </source>
</evidence>
<name>A0ABT5ZLP8_9ACTN</name>
<keyword evidence="4" id="KW-0547">Nucleotide-binding</keyword>
<feature type="domain" description="Pycsar effector protein" evidence="9">
    <location>
        <begin position="14"/>
        <end position="163"/>
    </location>
</feature>
<feature type="transmembrane region" description="Helical" evidence="8">
    <location>
        <begin position="149"/>
        <end position="166"/>
    </location>
</feature>
<dbReference type="Proteomes" id="UP001216579">
    <property type="component" value="Unassembled WGS sequence"/>
</dbReference>
<evidence type="ECO:0000256" key="3">
    <source>
        <dbReference type="ARBA" id="ARBA00022692"/>
    </source>
</evidence>
<dbReference type="EMBL" id="JARJBC010000008">
    <property type="protein sequence ID" value="MDF3290722.1"/>
    <property type="molecule type" value="Genomic_DNA"/>
</dbReference>